<dbReference type="InterPro" id="IPR015890">
    <property type="entry name" value="Chorismate_C"/>
</dbReference>
<keyword evidence="4" id="KW-1185">Reference proteome</keyword>
<evidence type="ECO:0000313" key="4">
    <source>
        <dbReference type="Proteomes" id="UP001321486"/>
    </source>
</evidence>
<dbReference type="SUPFAM" id="SSF56322">
    <property type="entry name" value="ADC synthase"/>
    <property type="match status" value="1"/>
</dbReference>
<dbReference type="PANTHER" id="PTHR11236">
    <property type="entry name" value="AMINOBENZOATE/ANTHRANILATE SYNTHASE"/>
    <property type="match status" value="1"/>
</dbReference>
<evidence type="ECO:0000256" key="1">
    <source>
        <dbReference type="SAM" id="MobiDB-lite"/>
    </source>
</evidence>
<feature type="compositionally biased region" description="Basic and acidic residues" evidence="1">
    <location>
        <begin position="483"/>
        <end position="494"/>
    </location>
</feature>
<dbReference type="PRINTS" id="PR00095">
    <property type="entry name" value="ANTSNTHASEI"/>
</dbReference>
<accession>A0ABN6Y4S2</accession>
<dbReference type="PANTHER" id="PTHR11236:SF18">
    <property type="entry name" value="AMINODEOXYCHORISMATE SYNTHASE"/>
    <property type="match status" value="1"/>
</dbReference>
<dbReference type="InterPro" id="IPR019999">
    <property type="entry name" value="Anth_synth_I-like"/>
</dbReference>
<sequence length="494" mass="52491">MRNVTRVTLGRWIPAETVLARLGDRGDVVWFDAGVEGDARLASPRDGHPRVSYLGWGDEILLASAKEPGSLEAAWRRVSDDAAQRAQDHEPLGWWGWVGYGAGADLLAPGESAWAQALGDPAHPDLALLAVDRALVFDHDAGLVELVVDGDHTEWVAELLAWWSSDSEGMPPAPGTSRPRVAEWADSDERYLDLIANCQAAIHEGDAFVMCLTTSVSVRGVDEDDLVLYGRLRRSSPAPRACFLRLGGVSLLGSSPETFLTVDPSGVVTSAPIKGTRPRDADPRVDAGRVGELRTNPKERAENLMIVDLMRNDLSRVCVPGGVEVTALFEVHSYEHVHQLVSTLSGRLRPGLTGVDAVRATFPPGSMTGAPKHSVVRLLSAWETAPRGVYSGAVGRFGLDGSVDLSVVIRSIVLDVSTGTATIGVGGGITASSVPLEELAETRTKAAALLAVVGADTRVPDLETPLPVTDSGAGSPRSGSLDRPCDPRRDESLI</sequence>
<organism evidence="3 4">
    <name type="scientific">Frondihabitans sucicola</name>
    <dbReference type="NCBI Taxonomy" id="1268041"/>
    <lineage>
        <taxon>Bacteria</taxon>
        <taxon>Bacillati</taxon>
        <taxon>Actinomycetota</taxon>
        <taxon>Actinomycetes</taxon>
        <taxon>Micrococcales</taxon>
        <taxon>Microbacteriaceae</taxon>
        <taxon>Frondihabitans</taxon>
    </lineage>
</organism>
<name>A0ABN6Y4S2_9MICO</name>
<feature type="domain" description="Chorismate-utilising enzyme C-terminal" evidence="2">
    <location>
        <begin position="188"/>
        <end position="445"/>
    </location>
</feature>
<dbReference type="Gene3D" id="3.60.120.10">
    <property type="entry name" value="Anthranilate synthase"/>
    <property type="match status" value="1"/>
</dbReference>
<protein>
    <recommendedName>
        <fullName evidence="2">Chorismate-utilising enzyme C-terminal domain-containing protein</fullName>
    </recommendedName>
</protein>
<dbReference type="EMBL" id="AP027732">
    <property type="protein sequence ID" value="BDZ50943.1"/>
    <property type="molecule type" value="Genomic_DNA"/>
</dbReference>
<proteinExistence type="predicted"/>
<dbReference type="Pfam" id="PF00425">
    <property type="entry name" value="Chorismate_bind"/>
    <property type="match status" value="1"/>
</dbReference>
<feature type="region of interest" description="Disordered" evidence="1">
    <location>
        <begin position="461"/>
        <end position="494"/>
    </location>
</feature>
<evidence type="ECO:0000259" key="2">
    <source>
        <dbReference type="Pfam" id="PF00425"/>
    </source>
</evidence>
<evidence type="ECO:0000313" key="3">
    <source>
        <dbReference type="EMBL" id="BDZ50943.1"/>
    </source>
</evidence>
<dbReference type="RefSeq" id="WP_286343823.1">
    <property type="nucleotide sequence ID" value="NZ_AP027732.1"/>
</dbReference>
<dbReference type="Proteomes" id="UP001321486">
    <property type="component" value="Chromosome"/>
</dbReference>
<reference evidence="4" key="1">
    <citation type="journal article" date="2019" name="Int. J. Syst. Evol. Microbiol.">
        <title>The Global Catalogue of Microorganisms (GCM) 10K type strain sequencing project: providing services to taxonomists for standard genome sequencing and annotation.</title>
        <authorList>
            <consortium name="The Broad Institute Genomics Platform"/>
            <consortium name="The Broad Institute Genome Sequencing Center for Infectious Disease"/>
            <person name="Wu L."/>
            <person name="Ma J."/>
        </authorList>
    </citation>
    <scope>NUCLEOTIDE SEQUENCE [LARGE SCALE GENOMIC DNA]</scope>
    <source>
        <strain evidence="4">NBRC 108728</strain>
    </source>
</reference>
<dbReference type="InterPro" id="IPR005801">
    <property type="entry name" value="ADC_synthase"/>
</dbReference>
<gene>
    <name evidence="3" type="ORF">GCM10025867_31840</name>
</gene>